<dbReference type="RefSeq" id="WP_306862467.1">
    <property type="nucleotide sequence ID" value="NZ_JAUSRB010000002.1"/>
</dbReference>
<dbReference type="PANTHER" id="PTHR46082">
    <property type="entry name" value="ATP/GTP-BINDING PROTEIN-RELATED"/>
    <property type="match status" value="1"/>
</dbReference>
<evidence type="ECO:0000313" key="2">
    <source>
        <dbReference type="EMBL" id="MDP9864519.1"/>
    </source>
</evidence>
<dbReference type="EMBL" id="JAUSRB010000002">
    <property type="protein sequence ID" value="MDP9864519.1"/>
    <property type="molecule type" value="Genomic_DNA"/>
</dbReference>
<comment type="caution">
    <text evidence="2">The sequence shown here is derived from an EMBL/GenBank/DDBJ whole genome shotgun (WGS) entry which is preliminary data.</text>
</comment>
<accession>A0ABT9R5K4</accession>
<gene>
    <name evidence="2" type="ORF">J2S55_003785</name>
</gene>
<name>A0ABT9R5K4_9ACTN</name>
<dbReference type="Pfam" id="PF13374">
    <property type="entry name" value="TPR_10"/>
    <property type="match status" value="2"/>
</dbReference>
<dbReference type="SUPFAM" id="SSF48452">
    <property type="entry name" value="TPR-like"/>
    <property type="match status" value="1"/>
</dbReference>
<protein>
    <recommendedName>
        <fullName evidence="1">DUF7779 domain-containing protein</fullName>
    </recommendedName>
</protein>
<proteinExistence type="predicted"/>
<feature type="domain" description="DUF7779" evidence="1">
    <location>
        <begin position="46"/>
        <end position="121"/>
    </location>
</feature>
<dbReference type="Gene3D" id="1.25.40.10">
    <property type="entry name" value="Tetratricopeptide repeat domain"/>
    <property type="match status" value="1"/>
</dbReference>
<evidence type="ECO:0000313" key="3">
    <source>
        <dbReference type="Proteomes" id="UP001230426"/>
    </source>
</evidence>
<evidence type="ECO:0000259" key="1">
    <source>
        <dbReference type="Pfam" id="PF25000"/>
    </source>
</evidence>
<dbReference type="Pfam" id="PF25000">
    <property type="entry name" value="DUF7779"/>
    <property type="match status" value="1"/>
</dbReference>
<dbReference type="Proteomes" id="UP001230426">
    <property type="component" value="Unassembled WGS sequence"/>
</dbReference>
<dbReference type="InterPro" id="IPR053137">
    <property type="entry name" value="NLR-like"/>
</dbReference>
<dbReference type="PANTHER" id="PTHR46082:SF6">
    <property type="entry name" value="AAA+ ATPASE DOMAIN-CONTAINING PROTEIN-RELATED"/>
    <property type="match status" value="1"/>
</dbReference>
<dbReference type="InterPro" id="IPR011990">
    <property type="entry name" value="TPR-like_helical_dom_sf"/>
</dbReference>
<sequence>MRRLRSVSLERMLPTVPGERYPHGAAQAVLLSLAQLGSGTRVRVERGLLEVLAVLSPAGVPRSWLHRITAHPVLDGEVSGDRAVRVDAAIGVLADASLIVVSVDGSSVSMHRFIQTVVRDAARKKGQLDEALSTVAEWVRACGPSLERVVWDRGDREAFIEQAAALHQHVTAQELGSIVEIAVRALSLQDLAGRYLAAAGDLARAIPLHEQNLIDYIRVLGADHPDTLSSRNNLASAYRSAGDLARAFPLHEQNLIDRIRVLGEEHPLTVTVRNNLTAARDER</sequence>
<dbReference type="InterPro" id="IPR056681">
    <property type="entry name" value="DUF7779"/>
</dbReference>
<organism evidence="2 3">
    <name type="scientific">Streptosporangium brasiliense</name>
    <dbReference type="NCBI Taxonomy" id="47480"/>
    <lineage>
        <taxon>Bacteria</taxon>
        <taxon>Bacillati</taxon>
        <taxon>Actinomycetota</taxon>
        <taxon>Actinomycetes</taxon>
        <taxon>Streptosporangiales</taxon>
        <taxon>Streptosporangiaceae</taxon>
        <taxon>Streptosporangium</taxon>
    </lineage>
</organism>
<keyword evidence="3" id="KW-1185">Reference proteome</keyword>
<reference evidence="2 3" key="1">
    <citation type="submission" date="2023-07" db="EMBL/GenBank/DDBJ databases">
        <title>Sequencing the genomes of 1000 actinobacteria strains.</title>
        <authorList>
            <person name="Klenk H.-P."/>
        </authorList>
    </citation>
    <scope>NUCLEOTIDE SEQUENCE [LARGE SCALE GENOMIC DNA]</scope>
    <source>
        <strain evidence="2 3">DSM 44109</strain>
    </source>
</reference>